<dbReference type="InterPro" id="IPR051910">
    <property type="entry name" value="ComF/GntX_DNA_util-trans"/>
</dbReference>
<dbReference type="PANTHER" id="PTHR47505">
    <property type="entry name" value="DNA UTILIZATION PROTEIN YHGH"/>
    <property type="match status" value="1"/>
</dbReference>
<dbReference type="Proteomes" id="UP000010472">
    <property type="component" value="Chromosome"/>
</dbReference>
<dbReference type="CDD" id="cd06223">
    <property type="entry name" value="PRTases_typeI"/>
    <property type="match status" value="1"/>
</dbReference>
<name>K9VX52_9CYAN</name>
<organism evidence="2 3">
    <name type="scientific">Crinalium epipsammum PCC 9333</name>
    <dbReference type="NCBI Taxonomy" id="1173022"/>
    <lineage>
        <taxon>Bacteria</taxon>
        <taxon>Bacillati</taxon>
        <taxon>Cyanobacteriota</taxon>
        <taxon>Cyanophyceae</taxon>
        <taxon>Gomontiellales</taxon>
        <taxon>Gomontiellaceae</taxon>
        <taxon>Crinalium</taxon>
    </lineage>
</organism>
<dbReference type="STRING" id="1173022.Cri9333_1228"/>
<dbReference type="HOGENOM" id="CLU_054549_1_0_3"/>
<accession>K9VX52</accession>
<keyword evidence="3" id="KW-1185">Reference proteome</keyword>
<sequence length="225" mass="25127">MQNLAQTLNKFLNIFLQSKCPLCQRATEAEFCQYCQRQLLSCKFTNSSYLWQGELPVFAWGVYGGAIKRAIAALKYDRQPQIALPLGYWLGEAWLKSPISQTTKKLIVVPIPLHDSKLKQRGYNQAELLAQSFCKFTGLALQDGLERVRATEAQFGLSQSQRQENLAEAFRLSKKLKVQSSNAVLLLDDIYTTGATVKSATQTLQQQGIQVYGLVAIATSKVNSN</sequence>
<dbReference type="SUPFAM" id="SSF53271">
    <property type="entry name" value="PRTase-like"/>
    <property type="match status" value="1"/>
</dbReference>
<dbReference type="EMBL" id="CP003620">
    <property type="protein sequence ID" value="AFZ12129.1"/>
    <property type="molecule type" value="Genomic_DNA"/>
</dbReference>
<evidence type="ECO:0000313" key="3">
    <source>
        <dbReference type="Proteomes" id="UP000010472"/>
    </source>
</evidence>
<reference evidence="2 3" key="1">
    <citation type="submission" date="2012-06" db="EMBL/GenBank/DDBJ databases">
        <title>Finished chromosome of genome of Crinalium epipsammum PCC 9333.</title>
        <authorList>
            <consortium name="US DOE Joint Genome Institute"/>
            <person name="Gugger M."/>
            <person name="Coursin T."/>
            <person name="Rippka R."/>
            <person name="Tandeau De Marsac N."/>
            <person name="Huntemann M."/>
            <person name="Wei C.-L."/>
            <person name="Han J."/>
            <person name="Detter J.C."/>
            <person name="Han C."/>
            <person name="Tapia R."/>
            <person name="Davenport K."/>
            <person name="Daligault H."/>
            <person name="Erkkila T."/>
            <person name="Gu W."/>
            <person name="Munk A.C.C."/>
            <person name="Teshima H."/>
            <person name="Xu Y."/>
            <person name="Chain P."/>
            <person name="Chen A."/>
            <person name="Krypides N."/>
            <person name="Mavromatis K."/>
            <person name="Markowitz V."/>
            <person name="Szeto E."/>
            <person name="Ivanova N."/>
            <person name="Mikhailova N."/>
            <person name="Ovchinnikova G."/>
            <person name="Pagani I."/>
            <person name="Pati A."/>
            <person name="Goodwin L."/>
            <person name="Peters L."/>
            <person name="Pitluck S."/>
            <person name="Woyke T."/>
            <person name="Kerfeld C."/>
        </authorList>
    </citation>
    <scope>NUCLEOTIDE SEQUENCE [LARGE SCALE GENOMIC DNA]</scope>
    <source>
        <strain evidence="2 3">PCC 9333</strain>
    </source>
</reference>
<gene>
    <name evidence="2" type="ORF">Cri9333_1228</name>
</gene>
<dbReference type="eggNOG" id="COG1040">
    <property type="taxonomic scope" value="Bacteria"/>
</dbReference>
<dbReference type="KEGG" id="cep:Cri9333_1228"/>
<protein>
    <recommendedName>
        <fullName evidence="4">Phosphoribosyltransferase</fullName>
    </recommendedName>
</protein>
<dbReference type="InterPro" id="IPR000836">
    <property type="entry name" value="PRTase_dom"/>
</dbReference>
<evidence type="ECO:0008006" key="4">
    <source>
        <dbReference type="Google" id="ProtNLM"/>
    </source>
</evidence>
<proteinExistence type="inferred from homology"/>
<dbReference type="RefSeq" id="WP_015202251.1">
    <property type="nucleotide sequence ID" value="NC_019753.1"/>
</dbReference>
<dbReference type="InterPro" id="IPR029057">
    <property type="entry name" value="PRTase-like"/>
</dbReference>
<evidence type="ECO:0000313" key="2">
    <source>
        <dbReference type="EMBL" id="AFZ12129.1"/>
    </source>
</evidence>
<dbReference type="OrthoDB" id="9779910at2"/>
<dbReference type="PANTHER" id="PTHR47505:SF1">
    <property type="entry name" value="DNA UTILIZATION PROTEIN YHGH"/>
    <property type="match status" value="1"/>
</dbReference>
<dbReference type="PATRIC" id="fig|1173022.3.peg.1333"/>
<evidence type="ECO:0000256" key="1">
    <source>
        <dbReference type="ARBA" id="ARBA00008007"/>
    </source>
</evidence>
<dbReference type="AlphaFoldDB" id="K9VX52"/>
<comment type="similarity">
    <text evidence="1">Belongs to the ComF/GntX family.</text>
</comment>
<dbReference type="Gene3D" id="3.40.50.2020">
    <property type="match status" value="1"/>
</dbReference>